<dbReference type="PANTHER" id="PTHR43280:SF29">
    <property type="entry name" value="ARAC-FAMILY TRANSCRIPTIONAL REGULATOR"/>
    <property type="match status" value="1"/>
</dbReference>
<name>A0A2T0MB63_9FLAO</name>
<evidence type="ECO:0000256" key="4">
    <source>
        <dbReference type="SAM" id="Phobius"/>
    </source>
</evidence>
<dbReference type="EMBL" id="PVYX01000002">
    <property type="protein sequence ID" value="PRX54743.1"/>
    <property type="molecule type" value="Genomic_DNA"/>
</dbReference>
<feature type="transmembrane region" description="Helical" evidence="4">
    <location>
        <begin position="227"/>
        <end position="248"/>
    </location>
</feature>
<dbReference type="GO" id="GO:0003700">
    <property type="term" value="F:DNA-binding transcription factor activity"/>
    <property type="evidence" value="ECO:0007669"/>
    <property type="project" value="InterPro"/>
</dbReference>
<feature type="transmembrane region" description="Helical" evidence="4">
    <location>
        <begin position="12"/>
        <end position="30"/>
    </location>
</feature>
<dbReference type="SMART" id="SM00342">
    <property type="entry name" value="HTH_ARAC"/>
    <property type="match status" value="1"/>
</dbReference>
<accession>A0A2T0MB63</accession>
<evidence type="ECO:0000256" key="1">
    <source>
        <dbReference type="ARBA" id="ARBA00023015"/>
    </source>
</evidence>
<dbReference type="AlphaFoldDB" id="A0A2T0MB63"/>
<keyword evidence="1" id="KW-0805">Transcription regulation</keyword>
<dbReference type="Pfam" id="PF12833">
    <property type="entry name" value="HTH_18"/>
    <property type="match status" value="1"/>
</dbReference>
<organism evidence="6 7">
    <name type="scientific">Flagellimonas meridianipacifica</name>
    <dbReference type="NCBI Taxonomy" id="1080225"/>
    <lineage>
        <taxon>Bacteria</taxon>
        <taxon>Pseudomonadati</taxon>
        <taxon>Bacteroidota</taxon>
        <taxon>Flavobacteriia</taxon>
        <taxon>Flavobacteriales</taxon>
        <taxon>Flavobacteriaceae</taxon>
        <taxon>Flagellimonas</taxon>
    </lineage>
</organism>
<protein>
    <submittedName>
        <fullName evidence="6">Helix-turn-helix protein</fullName>
    </submittedName>
</protein>
<feature type="domain" description="HTH araC/xylS-type" evidence="5">
    <location>
        <begin position="288"/>
        <end position="389"/>
    </location>
</feature>
<dbReference type="PANTHER" id="PTHR43280">
    <property type="entry name" value="ARAC-FAMILY TRANSCRIPTIONAL REGULATOR"/>
    <property type="match status" value="1"/>
</dbReference>
<dbReference type="InterPro" id="IPR009057">
    <property type="entry name" value="Homeodomain-like_sf"/>
</dbReference>
<evidence type="ECO:0000256" key="3">
    <source>
        <dbReference type="ARBA" id="ARBA00023163"/>
    </source>
</evidence>
<evidence type="ECO:0000259" key="5">
    <source>
        <dbReference type="PROSITE" id="PS01124"/>
    </source>
</evidence>
<dbReference type="InterPro" id="IPR018060">
    <property type="entry name" value="HTH_AraC"/>
</dbReference>
<keyword evidence="3" id="KW-0804">Transcription</keyword>
<dbReference type="Proteomes" id="UP000237640">
    <property type="component" value="Unassembled WGS sequence"/>
</dbReference>
<feature type="transmembrane region" description="Helical" evidence="4">
    <location>
        <begin position="42"/>
        <end position="64"/>
    </location>
</feature>
<comment type="caution">
    <text evidence="6">The sequence shown here is derived from an EMBL/GenBank/DDBJ whole genome shotgun (WGS) entry which is preliminary data.</text>
</comment>
<reference evidence="6 7" key="1">
    <citation type="submission" date="2018-03" db="EMBL/GenBank/DDBJ databases">
        <title>Genomic Encyclopedia of Archaeal and Bacterial Type Strains, Phase II (KMG-II): from individual species to whole genera.</title>
        <authorList>
            <person name="Goeker M."/>
        </authorList>
    </citation>
    <scope>NUCLEOTIDE SEQUENCE [LARGE SCALE GENOMIC DNA]</scope>
    <source>
        <strain evidence="6 7">DSM 25027</strain>
    </source>
</reference>
<gene>
    <name evidence="6" type="ORF">CLV81_3147</name>
</gene>
<evidence type="ECO:0000313" key="6">
    <source>
        <dbReference type="EMBL" id="PRX54743.1"/>
    </source>
</evidence>
<dbReference type="Gene3D" id="1.10.10.60">
    <property type="entry name" value="Homeodomain-like"/>
    <property type="match status" value="2"/>
</dbReference>
<feature type="transmembrane region" description="Helical" evidence="4">
    <location>
        <begin position="76"/>
        <end position="96"/>
    </location>
</feature>
<dbReference type="PROSITE" id="PS01124">
    <property type="entry name" value="HTH_ARAC_FAMILY_2"/>
    <property type="match status" value="1"/>
</dbReference>
<feature type="transmembrane region" description="Helical" evidence="4">
    <location>
        <begin position="154"/>
        <end position="177"/>
    </location>
</feature>
<keyword evidence="4" id="KW-0472">Membrane</keyword>
<evidence type="ECO:0000256" key="2">
    <source>
        <dbReference type="ARBA" id="ARBA00023125"/>
    </source>
</evidence>
<dbReference type="RefSeq" id="WP_245912054.1">
    <property type="nucleotide sequence ID" value="NZ_PVYX01000002.1"/>
</dbReference>
<evidence type="ECO:0000313" key="7">
    <source>
        <dbReference type="Proteomes" id="UP000237640"/>
    </source>
</evidence>
<feature type="transmembrane region" description="Helical" evidence="4">
    <location>
        <begin position="108"/>
        <end position="127"/>
    </location>
</feature>
<keyword evidence="4" id="KW-0812">Transmembrane</keyword>
<keyword evidence="4" id="KW-1133">Transmembrane helix</keyword>
<dbReference type="GO" id="GO:0043565">
    <property type="term" value="F:sequence-specific DNA binding"/>
    <property type="evidence" value="ECO:0007669"/>
    <property type="project" value="InterPro"/>
</dbReference>
<feature type="transmembrane region" description="Helical" evidence="4">
    <location>
        <begin position="198"/>
        <end position="221"/>
    </location>
</feature>
<keyword evidence="7" id="KW-1185">Reference proteome</keyword>
<proteinExistence type="predicted"/>
<sequence>MFLAFPAFGKYSTPLLFLSVQGLIFAFLLLRRYLKDKNLSDAFLFGILIFACYGQTCYTVGFLGWYDTYQNTKINYALFSVGIVIAPLIYLYIKSITTSKFRLKSRDFFHFLPLILFALYRGSIYVLDAMQPGFHDVQNGALKLSLDEPYVQPLMTAFGFAQMLLYLAFTLQLFYHYRRKINAFFSNTYKLELNWIRNFLLVYTFLFLYDVVQTIISSFFVELGYTQQWWLVFFSGIAITYVGIKGFFTDTTKLKKLNFSFSPNKISVPELQNHPKKEISEDTIQQIKRLMESEKPYLDPELNLIDLAKRANMSRSQLSETINLGFNKNFNDFVNLYRIDAFKKMIEAEKHEQLSLLGIAFECGFNSKATFNRVFKKLTHTSPTEFLRTTV</sequence>
<dbReference type="SUPFAM" id="SSF46689">
    <property type="entry name" value="Homeodomain-like"/>
    <property type="match status" value="1"/>
</dbReference>
<keyword evidence="2" id="KW-0238">DNA-binding</keyword>